<dbReference type="EMBL" id="CP091512">
    <property type="protein sequence ID" value="UOO91875.1"/>
    <property type="molecule type" value="Genomic_DNA"/>
</dbReference>
<name>A0ABY4EAB4_VITST</name>
<sequence length="143" mass="15975">MSQTDLAIRDQIQALNLKLFRISVTADTSLKLPIKIPLKPMKTVAHALAKVKYLRFSRSKGYHIGLIPLEPRHFLVLQSSDAAFLNALQQHLPVLYWNAYQAQAWIHADHWHTELANTLIAAGFSYDVLNPETGVAALTGFAS</sequence>
<proteinExistence type="predicted"/>
<evidence type="ECO:0000313" key="2">
    <source>
        <dbReference type="Proteomes" id="UP000832034"/>
    </source>
</evidence>
<keyword evidence="2" id="KW-1185">Reference proteome</keyword>
<evidence type="ECO:0000313" key="1">
    <source>
        <dbReference type="EMBL" id="UOO91875.1"/>
    </source>
</evidence>
<reference evidence="1" key="1">
    <citation type="submission" date="2021-12" db="EMBL/GenBank/DDBJ databases">
        <authorList>
            <person name="Veyrier F.J."/>
        </authorList>
    </citation>
    <scope>NUCLEOTIDE SEQUENCE</scope>
    <source>
        <strain evidence="1">SAG 1488-6</strain>
    </source>
</reference>
<protein>
    <submittedName>
        <fullName evidence="1">Uncharacterized protein</fullName>
    </submittedName>
</protein>
<accession>A0ABY4EAB4</accession>
<organism evidence="1 2">
    <name type="scientific">Vitreoscilla stercoraria</name>
    <dbReference type="NCBI Taxonomy" id="61"/>
    <lineage>
        <taxon>Bacteria</taxon>
        <taxon>Pseudomonadati</taxon>
        <taxon>Pseudomonadota</taxon>
        <taxon>Betaproteobacteria</taxon>
        <taxon>Neisseriales</taxon>
        <taxon>Neisseriaceae</taxon>
        <taxon>Vitreoscilla</taxon>
    </lineage>
</organism>
<gene>
    <name evidence="1" type="ORF">LVJ81_09550</name>
</gene>
<dbReference type="RefSeq" id="WP_019957384.1">
    <property type="nucleotide sequence ID" value="NZ_CP091512.1"/>
</dbReference>
<reference evidence="1" key="2">
    <citation type="journal article" date="2022" name="Res Sq">
        <title>Evolution of multicellular longitudinally dividing oral cavity symbionts (Neisseriaceae).</title>
        <authorList>
            <person name="Nyongesa S."/>
            <person name="Weber P."/>
            <person name="Bernet E."/>
            <person name="Pullido F."/>
            <person name="Nieckarz M."/>
            <person name="Delaby M."/>
            <person name="Nieves C."/>
            <person name="Viehboeck T."/>
            <person name="Krause N."/>
            <person name="Rivera-Millot A."/>
            <person name="Nakamura A."/>
            <person name="Vischer N."/>
            <person name="VanNieuwenhze M."/>
            <person name="Brun Y."/>
            <person name="Cava F."/>
            <person name="Bulgheresi S."/>
            <person name="Veyrier F."/>
        </authorList>
    </citation>
    <scope>NUCLEOTIDE SEQUENCE</scope>
    <source>
        <strain evidence="1">SAG 1488-6</strain>
    </source>
</reference>
<dbReference type="Proteomes" id="UP000832034">
    <property type="component" value="Chromosome"/>
</dbReference>